<organism evidence="7 8">
    <name type="scientific">Anaerocolumna jejuensis DSM 15929</name>
    <dbReference type="NCBI Taxonomy" id="1121322"/>
    <lineage>
        <taxon>Bacteria</taxon>
        <taxon>Bacillati</taxon>
        <taxon>Bacillota</taxon>
        <taxon>Clostridia</taxon>
        <taxon>Lachnospirales</taxon>
        <taxon>Lachnospiraceae</taxon>
        <taxon>Anaerocolumna</taxon>
    </lineage>
</organism>
<dbReference type="RefSeq" id="WP_073274368.1">
    <property type="nucleotide sequence ID" value="NZ_FRAC01000008.1"/>
</dbReference>
<comment type="similarity">
    <text evidence="2">Belongs to the metallo-beta-lactamase superfamily.</text>
</comment>
<reference evidence="7 8" key="1">
    <citation type="submission" date="2016-11" db="EMBL/GenBank/DDBJ databases">
        <authorList>
            <person name="Jaros S."/>
            <person name="Januszkiewicz K."/>
            <person name="Wedrychowicz H."/>
        </authorList>
    </citation>
    <scope>NUCLEOTIDE SEQUENCE [LARGE SCALE GENOMIC DNA]</scope>
    <source>
        <strain evidence="7 8">DSM 15929</strain>
    </source>
</reference>
<keyword evidence="4" id="KW-0378">Hydrolase</keyword>
<keyword evidence="5" id="KW-0862">Zinc</keyword>
<evidence type="ECO:0000256" key="3">
    <source>
        <dbReference type="ARBA" id="ARBA00022723"/>
    </source>
</evidence>
<dbReference type="GO" id="GO:0046872">
    <property type="term" value="F:metal ion binding"/>
    <property type="evidence" value="ECO:0007669"/>
    <property type="project" value="UniProtKB-KW"/>
</dbReference>
<dbReference type="GO" id="GO:0016787">
    <property type="term" value="F:hydrolase activity"/>
    <property type="evidence" value="ECO:0007669"/>
    <property type="project" value="UniProtKB-KW"/>
</dbReference>
<dbReference type="Gene3D" id="3.60.15.10">
    <property type="entry name" value="Ribonuclease Z/Hydroxyacylglutathione hydrolase-like"/>
    <property type="match status" value="1"/>
</dbReference>
<dbReference type="Pfam" id="PF00753">
    <property type="entry name" value="Lactamase_B"/>
    <property type="match status" value="1"/>
</dbReference>
<dbReference type="SUPFAM" id="SSF56281">
    <property type="entry name" value="Metallo-hydrolase/oxidoreductase"/>
    <property type="match status" value="1"/>
</dbReference>
<evidence type="ECO:0000256" key="5">
    <source>
        <dbReference type="ARBA" id="ARBA00022833"/>
    </source>
</evidence>
<dbReference type="AlphaFoldDB" id="A0A1M6NWK3"/>
<evidence type="ECO:0000256" key="1">
    <source>
        <dbReference type="ARBA" id="ARBA00001947"/>
    </source>
</evidence>
<dbReference type="InterPro" id="IPR001279">
    <property type="entry name" value="Metallo-B-lactamas"/>
</dbReference>
<dbReference type="EMBL" id="FRAC01000008">
    <property type="protein sequence ID" value="SHK00066.1"/>
    <property type="molecule type" value="Genomic_DNA"/>
</dbReference>
<comment type="cofactor">
    <cofactor evidence="1">
        <name>Zn(2+)</name>
        <dbReference type="ChEBI" id="CHEBI:29105"/>
    </cofactor>
</comment>
<dbReference type="PANTHER" id="PTHR42978">
    <property type="entry name" value="QUORUM-QUENCHING LACTONASE YTNP-RELATED-RELATED"/>
    <property type="match status" value="1"/>
</dbReference>
<proteinExistence type="inferred from homology"/>
<dbReference type="InterPro" id="IPR036866">
    <property type="entry name" value="RibonucZ/Hydroxyglut_hydro"/>
</dbReference>
<dbReference type="OrthoDB" id="9761531at2"/>
<evidence type="ECO:0000259" key="6">
    <source>
        <dbReference type="SMART" id="SM00849"/>
    </source>
</evidence>
<dbReference type="SMART" id="SM00849">
    <property type="entry name" value="Lactamase_B"/>
    <property type="match status" value="1"/>
</dbReference>
<evidence type="ECO:0000313" key="7">
    <source>
        <dbReference type="EMBL" id="SHK00066.1"/>
    </source>
</evidence>
<keyword evidence="3" id="KW-0479">Metal-binding</keyword>
<protein>
    <submittedName>
        <fullName evidence="7">Metallo-beta-lactamase superfamily protein</fullName>
    </submittedName>
</protein>
<name>A0A1M6NWK3_9FIRM</name>
<evidence type="ECO:0000256" key="4">
    <source>
        <dbReference type="ARBA" id="ARBA00022801"/>
    </source>
</evidence>
<dbReference type="Proteomes" id="UP000184386">
    <property type="component" value="Unassembled WGS sequence"/>
</dbReference>
<dbReference type="STRING" id="1121322.SAMN02745136_01489"/>
<feature type="domain" description="Metallo-beta-lactamase" evidence="6">
    <location>
        <begin position="46"/>
        <end position="275"/>
    </location>
</feature>
<dbReference type="CDD" id="cd07729">
    <property type="entry name" value="AHL_lactonase_MBL-fold"/>
    <property type="match status" value="1"/>
</dbReference>
<accession>A0A1M6NWK3</accession>
<dbReference type="PANTHER" id="PTHR42978:SF2">
    <property type="entry name" value="102 KBASES UNSTABLE REGION: FROM 1 TO 119443"/>
    <property type="match status" value="1"/>
</dbReference>
<gene>
    <name evidence="7" type="ORF">SAMN02745136_01489</name>
</gene>
<dbReference type="InterPro" id="IPR051013">
    <property type="entry name" value="MBL_superfamily_lactonases"/>
</dbReference>
<sequence>MEKIKIHVLHTGRVCVDPALPFKSKSKNPIAYTGIGRNPKNRLWLPVSVYLIEHPNGLILYDTGWHREVSPEGKYSRIAQIKHMYLRHYLLNQAKLPKGKAIDEQLEEMGIKPSDLDYVILSHMHTDHASGLKLVKVAKKIMVSKTEMEDTVRHPVRYARRMWDGVQIDTFSFKNTGLGPVGKSYDLFGDGSIELINIPGHTNGIAAMKINNNGKYVLLFADGGYAEKSWKEMIAPGTALDRDGAMASIAWIKEMSRKEACLESLANHDPDVIPHEIIL</sequence>
<keyword evidence="8" id="KW-1185">Reference proteome</keyword>
<evidence type="ECO:0000313" key="8">
    <source>
        <dbReference type="Proteomes" id="UP000184386"/>
    </source>
</evidence>
<evidence type="ECO:0000256" key="2">
    <source>
        <dbReference type="ARBA" id="ARBA00007749"/>
    </source>
</evidence>